<dbReference type="PROSITE" id="PS00856">
    <property type="entry name" value="GUANYLATE_KINASE_1"/>
    <property type="match status" value="1"/>
</dbReference>
<dbReference type="HAMAP" id="MF_00328">
    <property type="entry name" value="Guanylate_kinase"/>
    <property type="match status" value="1"/>
</dbReference>
<evidence type="ECO:0000256" key="7">
    <source>
        <dbReference type="ARBA" id="ARBA00022840"/>
    </source>
</evidence>
<evidence type="ECO:0000256" key="2">
    <source>
        <dbReference type="ARBA" id="ARBA00012961"/>
    </source>
</evidence>
<dbReference type="Pfam" id="PF00625">
    <property type="entry name" value="Guanylate_kin"/>
    <property type="match status" value="1"/>
</dbReference>
<protein>
    <recommendedName>
        <fullName evidence="3 9">Guanylate kinase</fullName>
        <ecNumber evidence="2 9">2.7.4.8</ecNumber>
    </recommendedName>
    <alternativeName>
        <fullName evidence="8 9">GMP kinase</fullName>
    </alternativeName>
</protein>
<evidence type="ECO:0000256" key="8">
    <source>
        <dbReference type="ARBA" id="ARBA00030128"/>
    </source>
</evidence>
<evidence type="ECO:0000259" key="10">
    <source>
        <dbReference type="PROSITE" id="PS50052"/>
    </source>
</evidence>
<dbReference type="Proteomes" id="UP000808337">
    <property type="component" value="Unassembled WGS sequence"/>
</dbReference>
<evidence type="ECO:0000256" key="5">
    <source>
        <dbReference type="ARBA" id="ARBA00022741"/>
    </source>
</evidence>
<keyword evidence="9" id="KW-0963">Cytoplasm</keyword>
<comment type="function">
    <text evidence="9">Essential for recycling GMP and indirectly, cGMP.</text>
</comment>
<evidence type="ECO:0000256" key="9">
    <source>
        <dbReference type="HAMAP-Rule" id="MF_00328"/>
    </source>
</evidence>
<dbReference type="EC" id="2.7.4.8" evidence="2 9"/>
<name>A0A9D7SVK9_9BACT</name>
<dbReference type="SUPFAM" id="SSF52540">
    <property type="entry name" value="P-loop containing nucleoside triphosphate hydrolases"/>
    <property type="match status" value="1"/>
</dbReference>
<evidence type="ECO:0000313" key="12">
    <source>
        <dbReference type="Proteomes" id="UP000808337"/>
    </source>
</evidence>
<comment type="similarity">
    <text evidence="1 9">Belongs to the guanylate kinase family.</text>
</comment>
<evidence type="ECO:0000256" key="3">
    <source>
        <dbReference type="ARBA" id="ARBA00016296"/>
    </source>
</evidence>
<dbReference type="Gene3D" id="3.30.63.10">
    <property type="entry name" value="Guanylate Kinase phosphate binding domain"/>
    <property type="match status" value="1"/>
</dbReference>
<gene>
    <name evidence="9 11" type="primary">gmk</name>
    <name evidence="11" type="ORF">IPP15_09890</name>
</gene>
<dbReference type="FunFam" id="3.30.63.10:FF:000002">
    <property type="entry name" value="Guanylate kinase 1"/>
    <property type="match status" value="1"/>
</dbReference>
<dbReference type="AlphaFoldDB" id="A0A9D7SVK9"/>
<dbReference type="InterPro" id="IPR008144">
    <property type="entry name" value="Guanylate_kin-like_dom"/>
</dbReference>
<dbReference type="Gene3D" id="3.40.50.300">
    <property type="entry name" value="P-loop containing nucleotide triphosphate hydrolases"/>
    <property type="match status" value="1"/>
</dbReference>
<keyword evidence="5 9" id="KW-0547">Nucleotide-binding</keyword>
<comment type="caution">
    <text evidence="11">The sequence shown here is derived from an EMBL/GenBank/DDBJ whole genome shotgun (WGS) entry which is preliminary data.</text>
</comment>
<comment type="catalytic activity">
    <reaction evidence="9">
        <text>GMP + ATP = GDP + ADP</text>
        <dbReference type="Rhea" id="RHEA:20780"/>
        <dbReference type="ChEBI" id="CHEBI:30616"/>
        <dbReference type="ChEBI" id="CHEBI:58115"/>
        <dbReference type="ChEBI" id="CHEBI:58189"/>
        <dbReference type="ChEBI" id="CHEBI:456216"/>
        <dbReference type="EC" id="2.7.4.8"/>
    </reaction>
</comment>
<reference evidence="11 12" key="1">
    <citation type="submission" date="2020-10" db="EMBL/GenBank/DDBJ databases">
        <title>Connecting structure to function with the recovery of over 1000 high-quality activated sludge metagenome-assembled genomes encoding full-length rRNA genes using long-read sequencing.</title>
        <authorList>
            <person name="Singleton C.M."/>
            <person name="Petriglieri F."/>
            <person name="Kristensen J.M."/>
            <person name="Kirkegaard R.H."/>
            <person name="Michaelsen T.Y."/>
            <person name="Andersen M.H."/>
            <person name="Karst S.M."/>
            <person name="Dueholm M.S."/>
            <person name="Nielsen P.H."/>
            <person name="Albertsen M."/>
        </authorList>
    </citation>
    <scope>NUCLEOTIDE SEQUENCE [LARGE SCALE GENOMIC DNA]</scope>
    <source>
        <strain evidence="11">Ribe_18-Q3-R11-54_MAXAC.273</strain>
    </source>
</reference>
<dbReference type="InterPro" id="IPR008145">
    <property type="entry name" value="GK/Ca_channel_bsu"/>
</dbReference>
<dbReference type="SMART" id="SM00072">
    <property type="entry name" value="GuKc"/>
    <property type="match status" value="1"/>
</dbReference>
<dbReference type="EMBL" id="JADKGY010000006">
    <property type="protein sequence ID" value="MBK9982717.1"/>
    <property type="molecule type" value="Genomic_DNA"/>
</dbReference>
<comment type="subcellular location">
    <subcellularLocation>
        <location evidence="9">Cytoplasm</location>
    </subcellularLocation>
</comment>
<organism evidence="11 12">
    <name type="scientific">Candidatus Opimibacter skivensis</name>
    <dbReference type="NCBI Taxonomy" id="2982028"/>
    <lineage>
        <taxon>Bacteria</taxon>
        <taxon>Pseudomonadati</taxon>
        <taxon>Bacteroidota</taxon>
        <taxon>Saprospiria</taxon>
        <taxon>Saprospirales</taxon>
        <taxon>Saprospiraceae</taxon>
        <taxon>Candidatus Opimibacter</taxon>
    </lineage>
</organism>
<keyword evidence="4 9" id="KW-0808">Transferase</keyword>
<keyword evidence="7 9" id="KW-0067">ATP-binding</keyword>
<dbReference type="GO" id="GO:0005829">
    <property type="term" value="C:cytosol"/>
    <property type="evidence" value="ECO:0007669"/>
    <property type="project" value="TreeGrafter"/>
</dbReference>
<dbReference type="InterPro" id="IPR020590">
    <property type="entry name" value="Guanylate_kinase_CS"/>
</dbReference>
<sequence>MTLPGKLLVFTAPSGSGKTTIVRHVLSTFENTGFSVSATTRSKRPHEIHGKDYYYLSVETFKLWISLDAFAEWEEVYEGQFYGTLKSEIERLTALGRNVVFDVDVKGAMSIKQLYPKETLTVFIKVPSMEALERRLRLRGNETEESLKKRLTKAREELTYESHFDVVIINDILADALKEADEIVQKFLF</sequence>
<evidence type="ECO:0000313" key="11">
    <source>
        <dbReference type="EMBL" id="MBK9982717.1"/>
    </source>
</evidence>
<dbReference type="NCBIfam" id="TIGR03263">
    <property type="entry name" value="guanyl_kin"/>
    <property type="match status" value="1"/>
</dbReference>
<evidence type="ECO:0000256" key="1">
    <source>
        <dbReference type="ARBA" id="ARBA00005790"/>
    </source>
</evidence>
<accession>A0A9D7SVK9</accession>
<proteinExistence type="inferred from homology"/>
<dbReference type="GO" id="GO:0004385">
    <property type="term" value="F:GMP kinase activity"/>
    <property type="evidence" value="ECO:0007669"/>
    <property type="project" value="UniProtKB-UniRule"/>
</dbReference>
<dbReference type="InterPro" id="IPR017665">
    <property type="entry name" value="Guanylate_kinase"/>
</dbReference>
<dbReference type="PANTHER" id="PTHR23117:SF13">
    <property type="entry name" value="GUANYLATE KINASE"/>
    <property type="match status" value="1"/>
</dbReference>
<dbReference type="PROSITE" id="PS50052">
    <property type="entry name" value="GUANYLATE_KINASE_2"/>
    <property type="match status" value="1"/>
</dbReference>
<evidence type="ECO:0000256" key="4">
    <source>
        <dbReference type="ARBA" id="ARBA00022679"/>
    </source>
</evidence>
<evidence type="ECO:0000256" key="6">
    <source>
        <dbReference type="ARBA" id="ARBA00022777"/>
    </source>
</evidence>
<keyword evidence="6 9" id="KW-0418">Kinase</keyword>
<dbReference type="GO" id="GO:0005524">
    <property type="term" value="F:ATP binding"/>
    <property type="evidence" value="ECO:0007669"/>
    <property type="project" value="UniProtKB-UniRule"/>
</dbReference>
<dbReference type="InterPro" id="IPR027417">
    <property type="entry name" value="P-loop_NTPase"/>
</dbReference>
<feature type="binding site" evidence="9">
    <location>
        <begin position="12"/>
        <end position="19"/>
    </location>
    <ligand>
        <name>ATP</name>
        <dbReference type="ChEBI" id="CHEBI:30616"/>
    </ligand>
</feature>
<dbReference type="CDD" id="cd00071">
    <property type="entry name" value="GMPK"/>
    <property type="match status" value="1"/>
</dbReference>
<feature type="domain" description="Guanylate kinase-like" evidence="10">
    <location>
        <begin position="5"/>
        <end position="185"/>
    </location>
</feature>
<dbReference type="PANTHER" id="PTHR23117">
    <property type="entry name" value="GUANYLATE KINASE-RELATED"/>
    <property type="match status" value="1"/>
</dbReference>